<feature type="region of interest" description="Disordered" evidence="2">
    <location>
        <begin position="138"/>
        <end position="203"/>
    </location>
</feature>
<feature type="region of interest" description="Disordered" evidence="2">
    <location>
        <begin position="229"/>
        <end position="319"/>
    </location>
</feature>
<evidence type="ECO:0000313" key="3">
    <source>
        <dbReference type="EnsemblMetazoa" id="AALFPA23_017267.P25169"/>
    </source>
</evidence>
<protein>
    <submittedName>
        <fullName evidence="3">Uncharacterized protein</fullName>
    </submittedName>
</protein>
<feature type="region of interest" description="Disordered" evidence="2">
    <location>
        <begin position="504"/>
        <end position="553"/>
    </location>
</feature>
<reference evidence="4" key="1">
    <citation type="journal article" date="2015" name="Proc. Natl. Acad. Sci. U.S.A.">
        <title>Genome sequence of the Asian Tiger mosquito, Aedes albopictus, reveals insights into its biology, genetics, and evolution.</title>
        <authorList>
            <person name="Chen X.G."/>
            <person name="Jiang X."/>
            <person name="Gu J."/>
            <person name="Xu M."/>
            <person name="Wu Y."/>
            <person name="Deng Y."/>
            <person name="Zhang C."/>
            <person name="Bonizzoni M."/>
            <person name="Dermauw W."/>
            <person name="Vontas J."/>
            <person name="Armbruster P."/>
            <person name="Huang X."/>
            <person name="Yang Y."/>
            <person name="Zhang H."/>
            <person name="He W."/>
            <person name="Peng H."/>
            <person name="Liu Y."/>
            <person name="Wu K."/>
            <person name="Chen J."/>
            <person name="Lirakis M."/>
            <person name="Topalis P."/>
            <person name="Van Leeuwen T."/>
            <person name="Hall A.B."/>
            <person name="Jiang X."/>
            <person name="Thorpe C."/>
            <person name="Mueller R.L."/>
            <person name="Sun C."/>
            <person name="Waterhouse R.M."/>
            <person name="Yan G."/>
            <person name="Tu Z.J."/>
            <person name="Fang X."/>
            <person name="James A.A."/>
        </authorList>
    </citation>
    <scope>NUCLEOTIDE SEQUENCE [LARGE SCALE GENOMIC DNA]</scope>
    <source>
        <strain evidence="4">Foshan</strain>
    </source>
</reference>
<feature type="coiled-coil region" evidence="1">
    <location>
        <begin position="393"/>
        <end position="483"/>
    </location>
</feature>
<feature type="compositionally biased region" description="Basic and acidic residues" evidence="2">
    <location>
        <begin position="303"/>
        <end position="316"/>
    </location>
</feature>
<dbReference type="GeneID" id="115261537"/>
<dbReference type="EnsemblMetazoa" id="AALFPA23_017267.R25169">
    <property type="protein sequence ID" value="AALFPA23_017267.P25169"/>
    <property type="gene ID" value="AALFPA23_017267"/>
</dbReference>
<reference evidence="3" key="2">
    <citation type="submission" date="2025-05" db="UniProtKB">
        <authorList>
            <consortium name="EnsemblMetazoa"/>
        </authorList>
    </citation>
    <scope>IDENTIFICATION</scope>
    <source>
        <strain evidence="3">Foshan</strain>
    </source>
</reference>
<keyword evidence="4" id="KW-1185">Reference proteome</keyword>
<evidence type="ECO:0000256" key="1">
    <source>
        <dbReference type="SAM" id="Coils"/>
    </source>
</evidence>
<accession>A0ABM1ZCN9</accession>
<feature type="compositionally biased region" description="Basic and acidic residues" evidence="2">
    <location>
        <begin position="229"/>
        <end position="239"/>
    </location>
</feature>
<feature type="compositionally biased region" description="Basic and acidic residues" evidence="2">
    <location>
        <begin position="141"/>
        <end position="203"/>
    </location>
</feature>
<feature type="compositionally biased region" description="Basic and acidic residues" evidence="2">
    <location>
        <begin position="276"/>
        <end position="296"/>
    </location>
</feature>
<sequence length="553" mass="65785">MSGPYVLPVADHLLEEEVDFDLKLRGQDVDRRETLEDKRRFLRRLLLEEKKAKSVLIGKHNFDDEVLRIDKTIKVLESNLSKKFDLAHISRLRHYFIRAQTAITNDDSERHTQAKLCEQIAEILKSFNQKVYAELNDGEIETDRESRKTDGSEVKDRNEDSDATGKEKEQNKEKNQQQIRKEKDRNKKEEKTVSHEDEIEKQKELEEEWKEFQLWKQDRLYEEARRKHFERKEKVEMRPPKSNKSQHSQRHSREEESQGESDDDRGPPKSHKSLKSSRDRSLDMKDSRFRGDRRPPESTLRGSTEDRRSSAARDNTESYCYKRWSAETGELRKQNILLQQQQTEAERRAIQEPMIKHRTDIDTRRKREMELVRQISRLEAQHASELQQVCESEESLRAQIKSSELEKAALETKIKSLETQLVVEKERTRKSEADMRNQLERSERECEALRLQLAELDNEIHYLRAMERQLQGQLETARRGEQEAPCQWREAEKEYWELHDEVEQVINRNGERSTDSSSPPLPPPRRRGWNQTRWAQEDPTIVRKPLPFVHPLR</sequence>
<name>A0ABM1ZCN9_AEDAL</name>
<dbReference type="Proteomes" id="UP000069940">
    <property type="component" value="Unassembled WGS sequence"/>
</dbReference>
<keyword evidence="1" id="KW-0175">Coiled coil</keyword>
<proteinExistence type="predicted"/>
<evidence type="ECO:0000256" key="2">
    <source>
        <dbReference type="SAM" id="MobiDB-lite"/>
    </source>
</evidence>
<evidence type="ECO:0000313" key="4">
    <source>
        <dbReference type="Proteomes" id="UP000069940"/>
    </source>
</evidence>
<dbReference type="RefSeq" id="XP_062704453.1">
    <property type="nucleotide sequence ID" value="XM_062848469.1"/>
</dbReference>
<organism evidence="3 4">
    <name type="scientific">Aedes albopictus</name>
    <name type="common">Asian tiger mosquito</name>
    <name type="synonym">Stegomyia albopicta</name>
    <dbReference type="NCBI Taxonomy" id="7160"/>
    <lineage>
        <taxon>Eukaryota</taxon>
        <taxon>Metazoa</taxon>
        <taxon>Ecdysozoa</taxon>
        <taxon>Arthropoda</taxon>
        <taxon>Hexapoda</taxon>
        <taxon>Insecta</taxon>
        <taxon>Pterygota</taxon>
        <taxon>Neoptera</taxon>
        <taxon>Endopterygota</taxon>
        <taxon>Diptera</taxon>
        <taxon>Nematocera</taxon>
        <taxon>Culicoidea</taxon>
        <taxon>Culicidae</taxon>
        <taxon>Culicinae</taxon>
        <taxon>Aedini</taxon>
        <taxon>Aedes</taxon>
        <taxon>Stegomyia</taxon>
    </lineage>
</organism>